<keyword evidence="2" id="KW-0378">Hydrolase</keyword>
<dbReference type="Proteomes" id="UP000070168">
    <property type="component" value="Unassembled WGS sequence"/>
</dbReference>
<feature type="signal peptide" evidence="1">
    <location>
        <begin position="1"/>
        <end position="17"/>
    </location>
</feature>
<dbReference type="OMA" id="GWDSDGN"/>
<dbReference type="CDD" id="cd11577">
    <property type="entry name" value="GH71"/>
    <property type="match status" value="1"/>
</dbReference>
<proteinExistence type="predicted"/>
<sequence>MFYLFVALVGLFSFTFASPILIDYTTGIMDTLSNEQNTGNKLMGIVSNRQNASEYDDDMKRARDAGIDAFALNIGTDQYNDVQLDYAYESAANNGMKVFISFDFNWWQISQGSEVGAKIAQYAGHPAQLMVDGKVFVSSFSGDGVDVGAIRSAAGREIFFAPNFQPGKGDFENIDGALNWMGWDSNGNNKAPSGGQEICVADGDKVYEDALQGKAYIAPISPWFSTHFGSEVSYPKNWVFPSDLLWYERWEEILRLSPRFVEIITWNDYGESHYIGPLSSPHTDDGASKWVMDMPHNGWLDMAKPYIAAFKAESRLPIRFIEEEKLVYWYRPTLKSVDCDATDTTMQGSPNNASGNFFRGRPDGFDTMKDEVFIVTMLKLPATVRVKSGDKTETFIAPPGVWSHSVPMGVGAQSFKVSRAFRTVQALSGTSLRDVVETCACPIYNFNAYVGTLPAESCIDRLQPDGLTMLAQGLQVTPPINTLGL</sequence>
<gene>
    <name evidence="2" type="ORF">PGRI_040940</name>
</gene>
<accession>A0A135L889</accession>
<name>A0A135L889_PENPA</name>
<dbReference type="OrthoDB" id="3257981at2759"/>
<dbReference type="Gene3D" id="3.20.20.80">
    <property type="entry name" value="Glycosidases"/>
    <property type="match status" value="1"/>
</dbReference>
<dbReference type="STRING" id="5078.A0A135L889"/>
<dbReference type="AlphaFoldDB" id="A0A135L889"/>
<keyword evidence="1" id="KW-0732">Signal</keyword>
<dbReference type="InterPro" id="IPR005197">
    <property type="entry name" value="Glyco_hydro_71"/>
</dbReference>
<dbReference type="RefSeq" id="XP_040643717.1">
    <property type="nucleotide sequence ID" value="XM_040791807.1"/>
</dbReference>
<reference evidence="2 3" key="1">
    <citation type="journal article" date="2016" name="BMC Genomics">
        <title>Genome sequencing and secondary metabolism of the postharvest pathogen Penicillium griseofulvum.</title>
        <authorList>
            <person name="Banani H."/>
            <person name="Marcet-Houben M."/>
            <person name="Ballester A.R."/>
            <person name="Abbruscato P."/>
            <person name="Gonzalez-Candelas L."/>
            <person name="Gabaldon T."/>
            <person name="Spadaro D."/>
        </authorList>
    </citation>
    <scope>NUCLEOTIDE SEQUENCE [LARGE SCALE GENOMIC DNA]</scope>
    <source>
        <strain evidence="2 3">PG3</strain>
    </source>
</reference>
<comment type="caution">
    <text evidence="2">The sequence shown here is derived from an EMBL/GenBank/DDBJ whole genome shotgun (WGS) entry which is preliminary data.</text>
</comment>
<evidence type="ECO:0000313" key="3">
    <source>
        <dbReference type="Proteomes" id="UP000070168"/>
    </source>
</evidence>
<dbReference type="EMBL" id="LHQR01000072">
    <property type="protein sequence ID" value="KXG45181.1"/>
    <property type="molecule type" value="Genomic_DNA"/>
</dbReference>
<feature type="chain" id="PRO_5007800302" evidence="1">
    <location>
        <begin position="18"/>
        <end position="485"/>
    </location>
</feature>
<dbReference type="GO" id="GO:0051118">
    <property type="term" value="F:glucan endo-1,3-alpha-glucosidase activity"/>
    <property type="evidence" value="ECO:0007669"/>
    <property type="project" value="InterPro"/>
</dbReference>
<protein>
    <submittedName>
        <fullName evidence="2">Glycoside hydrolase, family 71</fullName>
    </submittedName>
</protein>
<evidence type="ECO:0000256" key="1">
    <source>
        <dbReference type="SAM" id="SignalP"/>
    </source>
</evidence>
<organism evidence="2 3">
    <name type="scientific">Penicillium patulum</name>
    <name type="common">Penicillium griseofulvum</name>
    <dbReference type="NCBI Taxonomy" id="5078"/>
    <lineage>
        <taxon>Eukaryota</taxon>
        <taxon>Fungi</taxon>
        <taxon>Dikarya</taxon>
        <taxon>Ascomycota</taxon>
        <taxon>Pezizomycotina</taxon>
        <taxon>Eurotiomycetes</taxon>
        <taxon>Eurotiomycetidae</taxon>
        <taxon>Eurotiales</taxon>
        <taxon>Aspergillaceae</taxon>
        <taxon>Penicillium</taxon>
    </lineage>
</organism>
<dbReference type="GeneID" id="63707107"/>
<keyword evidence="3" id="KW-1185">Reference proteome</keyword>
<dbReference type="Pfam" id="PF03659">
    <property type="entry name" value="Glyco_hydro_71"/>
    <property type="match status" value="1"/>
</dbReference>
<evidence type="ECO:0000313" key="2">
    <source>
        <dbReference type="EMBL" id="KXG45181.1"/>
    </source>
</evidence>